<proteinExistence type="predicted"/>
<dbReference type="GO" id="GO:0003677">
    <property type="term" value="F:DNA binding"/>
    <property type="evidence" value="ECO:0007669"/>
    <property type="project" value="InterPro"/>
</dbReference>
<dbReference type="InterPro" id="IPR010982">
    <property type="entry name" value="Lambda_DNA-bd_dom_sf"/>
</dbReference>
<dbReference type="RefSeq" id="WP_010367480.1">
    <property type="nucleotide sequence ID" value="NZ_AHBZ03000027.1"/>
</dbReference>
<dbReference type="AlphaFoldDB" id="A0AAD4AFC3"/>
<evidence type="ECO:0000313" key="2">
    <source>
        <dbReference type="Proteomes" id="UP000016487"/>
    </source>
</evidence>
<dbReference type="Proteomes" id="UP000016487">
    <property type="component" value="Unassembled WGS sequence"/>
</dbReference>
<sequence>MSLFDQQIIRYCLAKIRGALKQKSLTYSHVAHRLDTSEVTVKRMMYDDNIKFERLIKLCGIADIAIDVLLNEAVNRPAEHQYFTPAQDHAFANSEQLLHYFSLLVFEKIPIAEIELQYQLTPAMTYTYLRALEKLELITLLPANKVQFNFTFPIGFSPDSLVLKNQLKQVIIETTQAIVTEQDKHAFMIVKPLQLPYSMHEKMLDELVNVVDKYAELSEKYKHEDIENMRQVLIVDNKIPDTSPIPLSPILDL</sequence>
<reference evidence="1" key="2">
    <citation type="submission" date="2015-03" db="EMBL/GenBank/DDBJ databases">
        <title>Genome sequence of Pseudoalteromonas citrea.</title>
        <authorList>
            <person name="Xie B.-B."/>
            <person name="Rong J.-C."/>
            <person name="Qin Q.-L."/>
            <person name="Zhang Y.-Z."/>
        </authorList>
    </citation>
    <scope>NUCLEOTIDE SEQUENCE</scope>
    <source>
        <strain evidence="1">DSM 8771</strain>
    </source>
</reference>
<dbReference type="EMBL" id="AHBZ03000027">
    <property type="protein sequence ID" value="KAF7764906.1"/>
    <property type="molecule type" value="Genomic_DNA"/>
</dbReference>
<evidence type="ECO:0008006" key="3">
    <source>
        <dbReference type="Google" id="ProtNLM"/>
    </source>
</evidence>
<dbReference type="SUPFAM" id="SSF47413">
    <property type="entry name" value="lambda repressor-like DNA-binding domains"/>
    <property type="match status" value="1"/>
</dbReference>
<reference evidence="1" key="1">
    <citation type="journal article" date="2012" name="J. Bacteriol.">
        <title>Genome sequences of type strains of seven species of the marine bacterium Pseudoalteromonas.</title>
        <authorList>
            <person name="Xie B.B."/>
            <person name="Shu Y.L."/>
            <person name="Qin Q.L."/>
            <person name="Rong J.C."/>
            <person name="Zhang X.Y."/>
            <person name="Chen X.L."/>
            <person name="Shi M."/>
            <person name="He H.L."/>
            <person name="Zhou B.C."/>
            <person name="Zhang Y.Z."/>
        </authorList>
    </citation>
    <scope>NUCLEOTIDE SEQUENCE</scope>
    <source>
        <strain evidence="1">DSM 8771</strain>
    </source>
</reference>
<protein>
    <recommendedName>
        <fullName evidence="3">HTH cro/C1-type domain-containing protein</fullName>
    </recommendedName>
</protein>
<evidence type="ECO:0000313" key="1">
    <source>
        <dbReference type="EMBL" id="KAF7764906.1"/>
    </source>
</evidence>
<comment type="caution">
    <text evidence="1">The sequence shown here is derived from an EMBL/GenBank/DDBJ whole genome shotgun (WGS) entry which is preliminary data.</text>
</comment>
<name>A0AAD4AFC3_9GAMM</name>
<gene>
    <name evidence="1" type="ORF">PCIT_b1005</name>
</gene>
<organism evidence="1 2">
    <name type="scientific">Pseudoalteromonas citrea</name>
    <dbReference type="NCBI Taxonomy" id="43655"/>
    <lineage>
        <taxon>Bacteria</taxon>
        <taxon>Pseudomonadati</taxon>
        <taxon>Pseudomonadota</taxon>
        <taxon>Gammaproteobacteria</taxon>
        <taxon>Alteromonadales</taxon>
        <taxon>Pseudoalteromonadaceae</taxon>
        <taxon>Pseudoalteromonas</taxon>
    </lineage>
</organism>
<accession>A0AAD4AFC3</accession>